<evidence type="ECO:0000259" key="13">
    <source>
        <dbReference type="PROSITE" id="PS50109"/>
    </source>
</evidence>
<evidence type="ECO:0000256" key="4">
    <source>
        <dbReference type="ARBA" id="ARBA00022475"/>
    </source>
</evidence>
<accession>A0ABM8V7M7</accession>
<evidence type="ECO:0000259" key="14">
    <source>
        <dbReference type="PROSITE" id="PS50885"/>
    </source>
</evidence>
<evidence type="ECO:0000313" key="16">
    <source>
        <dbReference type="Proteomes" id="UP000681526"/>
    </source>
</evidence>
<feature type="domain" description="HAMP" evidence="14">
    <location>
        <begin position="177"/>
        <end position="229"/>
    </location>
</feature>
<sequence length="451" mass="50184">MIKSLNLKILMIFILALTVGFALSVPVTAYLFRDVVDRSVRDAYAARAGMIADVYPRLAADERGPYLERLSGDQGASLWVYDRSGLRHAYGRTEEPLLTDEDIRLVLDGAEVVKRASFWPLPTSLYMGFPVRTAEGTLALVIRPERSDAVRLMAGVTAVFILTALLIGSFKFILFTRIVIKPLKALTAATRKVAKGDYNLSLQTKSKDELGILTKQFRQMTEEISQVEKMRQEFVSNVSHEIQTPLASISGYVSILQSGGLSEEEQLRCLDIIRQESMRLSRLSENMLRLAAIDSSHFRFHPSTVRLDRQLRRVVVTAEPQWAAKRLNIHLDLPRTEIRGDEDLLNQVWLNILGNSIKFTPEGGEIFIELKAGDGGIGVVFRDTGIGIGEEDLRRVFERFYKADKSRNRDAGGSGLGLAIVRRVVELHQGTVEIGSTPGEGTVVTVMLPAV</sequence>
<name>A0ABM8V7M7_THEXY</name>
<reference evidence="15 16" key="1">
    <citation type="submission" date="2021-04" db="EMBL/GenBank/DDBJ databases">
        <authorList>
            <person name="Rakotoarivonina H."/>
        </authorList>
    </citation>
    <scope>NUCLEOTIDE SEQUENCE [LARGE SCALE GENOMIC DNA]</scope>
    <source>
        <strain evidence="15 16">XE</strain>
    </source>
</reference>
<dbReference type="SMART" id="SM00388">
    <property type="entry name" value="HisKA"/>
    <property type="match status" value="1"/>
</dbReference>
<dbReference type="InterPro" id="IPR050736">
    <property type="entry name" value="Sensor_HK_Regulatory"/>
</dbReference>
<dbReference type="CDD" id="cd06225">
    <property type="entry name" value="HAMP"/>
    <property type="match status" value="1"/>
</dbReference>
<dbReference type="SMART" id="SM00304">
    <property type="entry name" value="HAMP"/>
    <property type="match status" value="1"/>
</dbReference>
<evidence type="ECO:0000256" key="6">
    <source>
        <dbReference type="ARBA" id="ARBA00022679"/>
    </source>
</evidence>
<dbReference type="InterPro" id="IPR003661">
    <property type="entry name" value="HisK_dim/P_dom"/>
</dbReference>
<comment type="subcellular location">
    <subcellularLocation>
        <location evidence="2">Cell membrane</location>
        <topology evidence="2">Multi-pass membrane protein</topology>
    </subcellularLocation>
</comment>
<keyword evidence="7" id="KW-0547">Nucleotide-binding</keyword>
<proteinExistence type="predicted"/>
<organism evidence="15 16">
    <name type="scientific">Thermobacillus xylanilyticus</name>
    <dbReference type="NCBI Taxonomy" id="76633"/>
    <lineage>
        <taxon>Bacteria</taxon>
        <taxon>Bacillati</taxon>
        <taxon>Bacillota</taxon>
        <taxon>Bacilli</taxon>
        <taxon>Bacillales</taxon>
        <taxon>Paenibacillaceae</taxon>
        <taxon>Thermobacillus</taxon>
    </lineage>
</organism>
<dbReference type="InterPro" id="IPR003660">
    <property type="entry name" value="HAMP_dom"/>
</dbReference>
<keyword evidence="12" id="KW-0812">Transmembrane</keyword>
<dbReference type="InterPro" id="IPR036890">
    <property type="entry name" value="HATPase_C_sf"/>
</dbReference>
<dbReference type="PRINTS" id="PR00344">
    <property type="entry name" value="BCTRLSENSOR"/>
</dbReference>
<evidence type="ECO:0000256" key="3">
    <source>
        <dbReference type="ARBA" id="ARBA00012438"/>
    </source>
</evidence>
<dbReference type="PROSITE" id="PS50885">
    <property type="entry name" value="HAMP"/>
    <property type="match status" value="1"/>
</dbReference>
<dbReference type="SMART" id="SM00387">
    <property type="entry name" value="HATPase_c"/>
    <property type="match status" value="1"/>
</dbReference>
<dbReference type="SUPFAM" id="SSF158472">
    <property type="entry name" value="HAMP domain-like"/>
    <property type="match status" value="1"/>
</dbReference>
<keyword evidence="12" id="KW-1133">Transmembrane helix</keyword>
<evidence type="ECO:0000256" key="5">
    <source>
        <dbReference type="ARBA" id="ARBA00022553"/>
    </source>
</evidence>
<dbReference type="EC" id="2.7.13.3" evidence="3"/>
<dbReference type="Gene3D" id="3.30.565.10">
    <property type="entry name" value="Histidine kinase-like ATPase, C-terminal domain"/>
    <property type="match status" value="1"/>
</dbReference>
<dbReference type="InterPro" id="IPR036097">
    <property type="entry name" value="HisK_dim/P_sf"/>
</dbReference>
<evidence type="ECO:0000256" key="1">
    <source>
        <dbReference type="ARBA" id="ARBA00000085"/>
    </source>
</evidence>
<dbReference type="Gene3D" id="6.10.340.10">
    <property type="match status" value="1"/>
</dbReference>
<dbReference type="SUPFAM" id="SSF47384">
    <property type="entry name" value="Homodimeric domain of signal transducing histidine kinase"/>
    <property type="match status" value="1"/>
</dbReference>
<dbReference type="PROSITE" id="PS50109">
    <property type="entry name" value="HIS_KIN"/>
    <property type="match status" value="1"/>
</dbReference>
<dbReference type="RefSeq" id="WP_213485673.1">
    <property type="nucleotide sequence ID" value="NZ_CAJRAY010000083.1"/>
</dbReference>
<keyword evidence="4" id="KW-1003">Cell membrane</keyword>
<dbReference type="Pfam" id="PF00672">
    <property type="entry name" value="HAMP"/>
    <property type="match status" value="1"/>
</dbReference>
<dbReference type="EMBL" id="CAJRAY010000083">
    <property type="protein sequence ID" value="CAG5091628.1"/>
    <property type="molecule type" value="Genomic_DNA"/>
</dbReference>
<keyword evidence="6 15" id="KW-0808">Transferase</keyword>
<dbReference type="CDD" id="cd00082">
    <property type="entry name" value="HisKA"/>
    <property type="match status" value="1"/>
</dbReference>
<evidence type="ECO:0000256" key="8">
    <source>
        <dbReference type="ARBA" id="ARBA00022777"/>
    </source>
</evidence>
<feature type="transmembrane region" description="Helical" evidence="12">
    <location>
        <begin position="152"/>
        <end position="174"/>
    </location>
</feature>
<feature type="domain" description="Histidine kinase" evidence="13">
    <location>
        <begin position="237"/>
        <end position="451"/>
    </location>
</feature>
<comment type="catalytic activity">
    <reaction evidence="1">
        <text>ATP + protein L-histidine = ADP + protein N-phospho-L-histidine.</text>
        <dbReference type="EC" id="2.7.13.3"/>
    </reaction>
</comment>
<keyword evidence="10" id="KW-0902">Two-component regulatory system</keyword>
<protein>
    <recommendedName>
        <fullName evidence="3">histidine kinase</fullName>
        <ecNumber evidence="3">2.7.13.3</ecNumber>
    </recommendedName>
</protein>
<evidence type="ECO:0000313" key="15">
    <source>
        <dbReference type="EMBL" id="CAG5091628.1"/>
    </source>
</evidence>
<dbReference type="SUPFAM" id="SSF55874">
    <property type="entry name" value="ATPase domain of HSP90 chaperone/DNA topoisomerase II/histidine kinase"/>
    <property type="match status" value="1"/>
</dbReference>
<dbReference type="Pfam" id="PF02518">
    <property type="entry name" value="HATPase_c"/>
    <property type="match status" value="1"/>
</dbReference>
<gene>
    <name evidence="15" type="primary">txxe 2776</name>
    <name evidence="15" type="ORF">TXXE_15975</name>
</gene>
<evidence type="ECO:0000256" key="9">
    <source>
        <dbReference type="ARBA" id="ARBA00022840"/>
    </source>
</evidence>
<dbReference type="PANTHER" id="PTHR43711">
    <property type="entry name" value="TWO-COMPONENT HISTIDINE KINASE"/>
    <property type="match status" value="1"/>
</dbReference>
<dbReference type="Gene3D" id="1.10.287.130">
    <property type="match status" value="1"/>
</dbReference>
<keyword evidence="5" id="KW-0597">Phosphoprotein</keyword>
<evidence type="ECO:0000256" key="7">
    <source>
        <dbReference type="ARBA" id="ARBA00022741"/>
    </source>
</evidence>
<dbReference type="InterPro" id="IPR004358">
    <property type="entry name" value="Sig_transdc_His_kin-like_C"/>
</dbReference>
<keyword evidence="9" id="KW-0067">ATP-binding</keyword>
<keyword evidence="16" id="KW-1185">Reference proteome</keyword>
<comment type="caution">
    <text evidence="15">The sequence shown here is derived from an EMBL/GenBank/DDBJ whole genome shotgun (WGS) entry which is preliminary data.</text>
</comment>
<dbReference type="Proteomes" id="UP000681526">
    <property type="component" value="Unassembled WGS sequence"/>
</dbReference>
<feature type="transmembrane region" description="Helical" evidence="12">
    <location>
        <begin position="12"/>
        <end position="32"/>
    </location>
</feature>
<keyword evidence="8 15" id="KW-0418">Kinase</keyword>
<dbReference type="Pfam" id="PF00512">
    <property type="entry name" value="HisKA"/>
    <property type="match status" value="1"/>
</dbReference>
<evidence type="ECO:0000256" key="11">
    <source>
        <dbReference type="ARBA" id="ARBA00023136"/>
    </source>
</evidence>
<dbReference type="InterPro" id="IPR005467">
    <property type="entry name" value="His_kinase_dom"/>
</dbReference>
<evidence type="ECO:0000256" key="2">
    <source>
        <dbReference type="ARBA" id="ARBA00004651"/>
    </source>
</evidence>
<evidence type="ECO:0000256" key="12">
    <source>
        <dbReference type="SAM" id="Phobius"/>
    </source>
</evidence>
<dbReference type="InterPro" id="IPR003594">
    <property type="entry name" value="HATPase_dom"/>
</dbReference>
<dbReference type="GO" id="GO:0004673">
    <property type="term" value="F:protein histidine kinase activity"/>
    <property type="evidence" value="ECO:0007669"/>
    <property type="project" value="UniProtKB-EC"/>
</dbReference>
<dbReference type="PANTHER" id="PTHR43711:SF1">
    <property type="entry name" value="HISTIDINE KINASE 1"/>
    <property type="match status" value="1"/>
</dbReference>
<keyword evidence="11 12" id="KW-0472">Membrane</keyword>
<evidence type="ECO:0000256" key="10">
    <source>
        <dbReference type="ARBA" id="ARBA00023012"/>
    </source>
</evidence>